<evidence type="ECO:0000313" key="3">
    <source>
        <dbReference type="Proteomes" id="UP001168972"/>
    </source>
</evidence>
<dbReference type="EMBL" id="JAQQBR010001833">
    <property type="protein sequence ID" value="KAK0163483.1"/>
    <property type="molecule type" value="Genomic_DNA"/>
</dbReference>
<reference evidence="2" key="2">
    <citation type="submission" date="2023-03" db="EMBL/GenBank/DDBJ databases">
        <authorList>
            <person name="Inwood S.N."/>
            <person name="Skelly J.G."/>
            <person name="Guhlin J."/>
            <person name="Harrop T.W.R."/>
            <person name="Goldson S.G."/>
            <person name="Dearden P.K."/>
        </authorList>
    </citation>
    <scope>NUCLEOTIDE SEQUENCE</scope>
    <source>
        <strain evidence="2">Lincoln</strain>
        <tissue evidence="2">Whole body</tissue>
    </source>
</reference>
<feature type="compositionally biased region" description="Basic and acidic residues" evidence="1">
    <location>
        <begin position="1167"/>
        <end position="1185"/>
    </location>
</feature>
<feature type="compositionally biased region" description="Basic and acidic residues" evidence="1">
    <location>
        <begin position="906"/>
        <end position="920"/>
    </location>
</feature>
<feature type="compositionally biased region" description="Basic residues" evidence="1">
    <location>
        <begin position="262"/>
        <end position="275"/>
    </location>
</feature>
<evidence type="ECO:0000313" key="2">
    <source>
        <dbReference type="EMBL" id="KAK0163483.1"/>
    </source>
</evidence>
<dbReference type="PANTHER" id="PTHR36562">
    <property type="entry name" value="SERINE/ARGININE REPETITIVE MATRIX 2"/>
    <property type="match status" value="1"/>
</dbReference>
<feature type="compositionally biased region" description="Basic and acidic residues" evidence="1">
    <location>
        <begin position="1215"/>
        <end position="1280"/>
    </location>
</feature>
<feature type="region of interest" description="Disordered" evidence="1">
    <location>
        <begin position="100"/>
        <end position="119"/>
    </location>
</feature>
<feature type="compositionally biased region" description="Basic and acidic residues" evidence="1">
    <location>
        <begin position="1057"/>
        <end position="1083"/>
    </location>
</feature>
<dbReference type="Proteomes" id="UP001168972">
    <property type="component" value="Unassembled WGS sequence"/>
</dbReference>
<organism evidence="2 3">
    <name type="scientific">Microctonus hyperodae</name>
    <name type="common">Parasitoid wasp</name>
    <dbReference type="NCBI Taxonomy" id="165561"/>
    <lineage>
        <taxon>Eukaryota</taxon>
        <taxon>Metazoa</taxon>
        <taxon>Ecdysozoa</taxon>
        <taxon>Arthropoda</taxon>
        <taxon>Hexapoda</taxon>
        <taxon>Insecta</taxon>
        <taxon>Pterygota</taxon>
        <taxon>Neoptera</taxon>
        <taxon>Endopterygota</taxon>
        <taxon>Hymenoptera</taxon>
        <taxon>Apocrita</taxon>
        <taxon>Ichneumonoidea</taxon>
        <taxon>Braconidae</taxon>
        <taxon>Euphorinae</taxon>
        <taxon>Microctonus</taxon>
    </lineage>
</organism>
<keyword evidence="3" id="KW-1185">Reference proteome</keyword>
<feature type="region of interest" description="Disordered" evidence="1">
    <location>
        <begin position="1998"/>
        <end position="2046"/>
    </location>
</feature>
<feature type="compositionally biased region" description="Low complexity" evidence="1">
    <location>
        <begin position="1282"/>
        <end position="1294"/>
    </location>
</feature>
<feature type="region of interest" description="Disordered" evidence="1">
    <location>
        <begin position="893"/>
        <end position="920"/>
    </location>
</feature>
<feature type="compositionally biased region" description="Polar residues" evidence="1">
    <location>
        <begin position="100"/>
        <end position="114"/>
    </location>
</feature>
<feature type="compositionally biased region" description="Basic and acidic residues" evidence="1">
    <location>
        <begin position="1723"/>
        <end position="1733"/>
    </location>
</feature>
<feature type="region of interest" description="Disordered" evidence="1">
    <location>
        <begin position="1666"/>
        <end position="1744"/>
    </location>
</feature>
<feature type="compositionally biased region" description="Acidic residues" evidence="1">
    <location>
        <begin position="239"/>
        <end position="250"/>
    </location>
</feature>
<feature type="compositionally biased region" description="Basic and acidic residues" evidence="1">
    <location>
        <begin position="955"/>
        <end position="964"/>
    </location>
</feature>
<feature type="compositionally biased region" description="Basic and acidic residues" evidence="1">
    <location>
        <begin position="1110"/>
        <end position="1119"/>
    </location>
</feature>
<feature type="region of interest" description="Disordered" evidence="1">
    <location>
        <begin position="1057"/>
        <end position="1199"/>
    </location>
</feature>
<feature type="region of interest" description="Disordered" evidence="1">
    <location>
        <begin position="358"/>
        <end position="395"/>
    </location>
</feature>
<feature type="compositionally biased region" description="Low complexity" evidence="1">
    <location>
        <begin position="2016"/>
        <end position="2027"/>
    </location>
</feature>
<dbReference type="GO" id="GO:0005634">
    <property type="term" value="C:nucleus"/>
    <property type="evidence" value="ECO:0007669"/>
    <property type="project" value="TreeGrafter"/>
</dbReference>
<gene>
    <name evidence="2" type="ORF">PV327_007158</name>
</gene>
<name>A0AA39F5X0_MICHY</name>
<evidence type="ECO:0000256" key="1">
    <source>
        <dbReference type="SAM" id="MobiDB-lite"/>
    </source>
</evidence>
<feature type="region of interest" description="Disordered" evidence="1">
    <location>
        <begin position="1"/>
        <end position="32"/>
    </location>
</feature>
<protein>
    <submittedName>
        <fullName evidence="2">Uncharacterized protein</fullName>
    </submittedName>
</protein>
<dbReference type="PANTHER" id="PTHR36562:SF6">
    <property type="entry name" value="EG:133E12.4 PROTEIN"/>
    <property type="match status" value="1"/>
</dbReference>
<feature type="region of interest" description="Disordered" evidence="1">
    <location>
        <begin position="1386"/>
        <end position="1408"/>
    </location>
</feature>
<feature type="region of interest" description="Disordered" evidence="1">
    <location>
        <begin position="1213"/>
        <end position="1300"/>
    </location>
</feature>
<feature type="compositionally biased region" description="Low complexity" evidence="1">
    <location>
        <begin position="1386"/>
        <end position="1396"/>
    </location>
</feature>
<proteinExistence type="predicted"/>
<feature type="region of interest" description="Disordered" evidence="1">
    <location>
        <begin position="134"/>
        <end position="154"/>
    </location>
</feature>
<feature type="region of interest" description="Disordered" evidence="1">
    <location>
        <begin position="238"/>
        <end position="322"/>
    </location>
</feature>
<feature type="compositionally biased region" description="Basic and acidic residues" evidence="1">
    <location>
        <begin position="386"/>
        <end position="395"/>
    </location>
</feature>
<comment type="caution">
    <text evidence="2">The sequence shown here is derived from an EMBL/GenBank/DDBJ whole genome shotgun (WGS) entry which is preliminary data.</text>
</comment>
<accession>A0AA39F5X0</accession>
<feature type="compositionally biased region" description="Low complexity" evidence="1">
    <location>
        <begin position="142"/>
        <end position="152"/>
    </location>
</feature>
<sequence length="2184" mass="244195">MASREKRPLAPSKSKQKANNNDSGLSSLSSRTKKGKTLPAYIFEAVATGSNKLSPKLESSLPRKKVIASLKCKKKLRATKGNLIKVKSTKNVPVKNLKRLTNQTSGKSSKSNLNKTRKPKLVSKDINEEVDCVPSSDKNIETTSTTPKSSPKSAKKLKISVLTETPLKSNAKITKLSSASGKKIVNKNSIDLTIDEVVGMLSDAEMDEHVMDVDKLEGKLTRSKKILLEEHEIKKEMIEVEDEKSDDDGIETSPESQSTSNSRKRSSQRSLRNGKLRQLDSTGDLDNKKNRRLNLDDGTLTQSTSEMNNEKDDSCALTLNPQEPRLSTTIHNTKEEIDEKLDETSNINLEVENNNNSEHIDRVGASGDAGPILRSKTKAKSTDSPFKNEDSESDETKMITIKSIIEEPKKSSSSIDQLRKDCLLGKLSNDKQPSTKRRSSLNIDVKKTMGSLYGTETTDGTTPTAQIDQMIKTIKLTIAKSIESKIYGSEKALGLGKSFEVPKIEEIVAPLSTETQKLGLDEQGRIEDKPNVSKIETVMSNCSGENSNSVPKVADTAKEIEKLVMGDIDTIVDTIPNTEAAGTSSSSASSSNQETNKEIILTQSSTSSSAADVCQMTTPQTNNNTSSCHINENEDNTNDNIGSKEVPEDSVPIQTEEAETLETISREVERLVNETAINKSESMTEKNNEDCVVKIDENKIVEVTECSVEQSVAPDDEIPSTLDVKADKILENTEGTSDVEFKCKVPENSESDWYYEPSTSGESSSSISSEILETLEDKEQKKISLRLISPHSPDIETTLTKCSDEVKKDLILFESSDKIIKQTRVDEEQNKIRLRLMEAQSSGVESVLKECEQVEENIRIIESSEQTKNNVDSTIDTPTNSQVDNTLKKNITEKNINEDQVGDQANKLKEDKRTTEESKNIITDEGKRVLRARDKQKILEKVSKASGACGNNSKTEVDNSRSDSDEVSVSGESISSVSSPILEANEDKAQYDIFLRLMEVEQTDDSHKQAKDNSEIVVESPNNSQLEKSIKKITQEKTIVIDEDKLSNVKEDKKITEDNKNVADEGRRVLRARDKQKKIEKVAKTSVSSESSSKTEGDNSRSDINVDESVEAKVRREDSPVESIWIKVEEPEPQTRTRRSRDVKKRKEETSPSQSALKSKRHRRESKKHDQQNKEETLLDNEVAKINENTRSFTGEKFLKRLEGTESLRVLSESGRGRIDKDDNRSKSENNIDSAKDGKPNRLTRELCENDEPKETENLQGRSDVECKVKISENLQKDSDEASTSGESTSSISSQILETPEDKARKETILRLLGLESLEKAAERLHHQKIKREQYTGTLKTVIRIQKDKERDKKRSRSPLKMVLKQGRNDGEGDSHEFYTIQKELGTSGLGDSSSGANRKFSTNHRQSCDEDNEEKLSKCPLIIPEKSSSFSIHPGRLCADVCCYCFGKFGSLDTPMHLAQMKSDERRKKILSIERHLTKDSCLCDACYRHVDRKANVSPTNVGPKPQRVHRQLLVSKCYVRDCRGPARHLVKRRWLHKIKSCVQNRMSIDINWEPSQHTSMSFCVDHYAMIERFLTCSLCTRRLARNATHQLGPTETEELNRLLEQQGIPVPLEAGTFVCKLCRYFTQIQLKYKDIENMNTNHRSFSKSYRKRILHYNDIESLENVEDEESSQSILNKDKRKKSKSIQSKGGPSKSPDEQSTSEKSTPEPVKTELTTSGGDIETRDDEKPNDDSTIEDCPATDVQIMDLESTVEKLKKRKALDQHLYSTDSPIFSDNGGDVVEILAMDKEVTLTRLPKRPRVSNNNDITPVVQRLGANPSISVRTLFPGEEEMGLNANIEFSNVREVTPQGWEKCATIIQYDRETKILWQELQRPYGNQSSFLRHLILLEKYYRSGDLVLAPNASRNAINYSTSVQNRLISYEGPEKMDEPITDTMSTEYSNSRRLSGGYVMERDRLSIPGTSALTSTVTATPIKSTGNQQLNAKLNPARILKTNSSVSIIKKPPPNLQRLSLPSGSGNTSSTNGSAKRKDGFPSKITGGTSGGKVFQLSEPDFKRLQNLKKQKMLNEKMTTSSPISATITNAKSNLQYQRTQMAAQTQFQKHLIMQQEMLNRQSRGDFEPLICDVRSLANENTPAQNLLNNLNLPKSIQVTTKPCNNPIPILPKIPKSLTVIPQTVPRPVDK</sequence>
<feature type="region of interest" description="Disordered" evidence="1">
    <location>
        <begin position="943"/>
        <end position="981"/>
    </location>
</feature>
<feature type="compositionally biased region" description="Low complexity" evidence="1">
    <location>
        <begin position="967"/>
        <end position="979"/>
    </location>
</feature>
<reference evidence="2" key="1">
    <citation type="journal article" date="2023" name="bioRxiv">
        <title>Scaffold-level genome assemblies of two parasitoid biocontrol wasps reveal the parthenogenesis mechanism and an associated novel virus.</title>
        <authorList>
            <person name="Inwood S."/>
            <person name="Skelly J."/>
            <person name="Guhlin J."/>
            <person name="Harrop T."/>
            <person name="Goldson S."/>
            <person name="Dearden P."/>
        </authorList>
    </citation>
    <scope>NUCLEOTIDE SEQUENCE</scope>
    <source>
        <strain evidence="2">Lincoln</strain>
        <tissue evidence="2">Whole body</tissue>
    </source>
</reference>
<dbReference type="InterPro" id="IPR051372">
    <property type="entry name" value="CWC21"/>
</dbReference>